<reference evidence="1" key="2">
    <citation type="journal article" date="2015" name="Data Brief">
        <title>Shoot transcriptome of the giant reed, Arundo donax.</title>
        <authorList>
            <person name="Barrero R.A."/>
            <person name="Guerrero F.D."/>
            <person name="Moolhuijzen P."/>
            <person name="Goolsby J.A."/>
            <person name="Tidwell J."/>
            <person name="Bellgard S.E."/>
            <person name="Bellgard M.I."/>
        </authorList>
    </citation>
    <scope>NUCLEOTIDE SEQUENCE</scope>
    <source>
        <tissue evidence="1">Shoot tissue taken approximately 20 cm above the soil surface</tissue>
    </source>
</reference>
<reference evidence="1" key="1">
    <citation type="submission" date="2014-09" db="EMBL/GenBank/DDBJ databases">
        <authorList>
            <person name="Magalhaes I.L.F."/>
            <person name="Oliveira U."/>
            <person name="Santos F.R."/>
            <person name="Vidigal T.H.D.A."/>
            <person name="Brescovit A.D."/>
            <person name="Santos A.J."/>
        </authorList>
    </citation>
    <scope>NUCLEOTIDE SEQUENCE</scope>
    <source>
        <tissue evidence="1">Shoot tissue taken approximately 20 cm above the soil surface</tissue>
    </source>
</reference>
<protein>
    <submittedName>
        <fullName evidence="1">Uncharacterized protein</fullName>
    </submittedName>
</protein>
<accession>A0A0A9FCL8</accession>
<dbReference type="EMBL" id="GBRH01187126">
    <property type="protein sequence ID" value="JAE10770.1"/>
    <property type="molecule type" value="Transcribed_RNA"/>
</dbReference>
<organism evidence="1">
    <name type="scientific">Arundo donax</name>
    <name type="common">Giant reed</name>
    <name type="synonym">Donax arundinaceus</name>
    <dbReference type="NCBI Taxonomy" id="35708"/>
    <lineage>
        <taxon>Eukaryota</taxon>
        <taxon>Viridiplantae</taxon>
        <taxon>Streptophyta</taxon>
        <taxon>Embryophyta</taxon>
        <taxon>Tracheophyta</taxon>
        <taxon>Spermatophyta</taxon>
        <taxon>Magnoliopsida</taxon>
        <taxon>Liliopsida</taxon>
        <taxon>Poales</taxon>
        <taxon>Poaceae</taxon>
        <taxon>PACMAD clade</taxon>
        <taxon>Arundinoideae</taxon>
        <taxon>Arundineae</taxon>
        <taxon>Arundo</taxon>
    </lineage>
</organism>
<sequence>MPTGPLRCPWPIAKKCCLMAQV</sequence>
<name>A0A0A9FCL8_ARUDO</name>
<dbReference type="AlphaFoldDB" id="A0A0A9FCL8"/>
<evidence type="ECO:0000313" key="1">
    <source>
        <dbReference type="EMBL" id="JAE10770.1"/>
    </source>
</evidence>
<proteinExistence type="predicted"/>